<name>A0A5P6PH82_9BRAD</name>
<keyword evidence="2" id="KW-0614">Plasmid</keyword>
<evidence type="ECO:0000313" key="3">
    <source>
        <dbReference type="Proteomes" id="UP000325641"/>
    </source>
</evidence>
<geneLocation type="plasmid" evidence="3">
    <name>pbbpl7hg1</name>
</geneLocation>
<dbReference type="KEGG" id="bbet:F8237_35655"/>
<accession>A0A5P6PH82</accession>
<dbReference type="Proteomes" id="UP000325641">
    <property type="component" value="Plasmid pBbPL7HG1"/>
</dbReference>
<dbReference type="GO" id="GO:0035438">
    <property type="term" value="F:cyclic-di-GMP binding"/>
    <property type="evidence" value="ECO:0007669"/>
    <property type="project" value="InterPro"/>
</dbReference>
<evidence type="ECO:0000313" key="2">
    <source>
        <dbReference type="EMBL" id="QFI77627.1"/>
    </source>
</evidence>
<sequence length="84" mass="9514">MNDKRTASRHRVFKAGKIAFDGGVIDCTVRNLSKTGAALEVESPVGIPHKFTVVIESDRIRRGCHVVWRKERRIGVMFHNDPEN</sequence>
<dbReference type="AlphaFoldDB" id="A0A5P6PH82"/>
<gene>
    <name evidence="2" type="ORF">F8237_35655</name>
</gene>
<dbReference type="EMBL" id="CP044544">
    <property type="protein sequence ID" value="QFI77627.1"/>
    <property type="molecule type" value="Genomic_DNA"/>
</dbReference>
<dbReference type="OrthoDB" id="7188320at2"/>
<dbReference type="InterPro" id="IPR009875">
    <property type="entry name" value="PilZ_domain"/>
</dbReference>
<dbReference type="SUPFAM" id="SSF141371">
    <property type="entry name" value="PilZ domain-like"/>
    <property type="match status" value="1"/>
</dbReference>
<proteinExistence type="predicted"/>
<dbReference type="Gene3D" id="2.40.10.220">
    <property type="entry name" value="predicted glycosyltransferase like domains"/>
    <property type="match status" value="1"/>
</dbReference>
<reference evidence="3" key="1">
    <citation type="submission" date="2019-10" db="EMBL/GenBank/DDBJ databases">
        <title>Complete Genome Sequence of Bradyrhizobium betae type strain PL7HG1T.</title>
        <authorList>
            <person name="Bromfield E.S.P."/>
            <person name="Cloutier S."/>
        </authorList>
    </citation>
    <scope>NUCLEOTIDE SEQUENCE [LARGE SCALE GENOMIC DNA]</scope>
    <source>
        <strain evidence="3">PL7HG1</strain>
        <plasmid evidence="3">pbbpl7hg1</plasmid>
    </source>
</reference>
<protein>
    <submittedName>
        <fullName evidence="2">PilZ domain-containing protein</fullName>
    </submittedName>
</protein>
<dbReference type="Pfam" id="PF07238">
    <property type="entry name" value="PilZ"/>
    <property type="match status" value="1"/>
</dbReference>
<evidence type="ECO:0000259" key="1">
    <source>
        <dbReference type="Pfam" id="PF07238"/>
    </source>
</evidence>
<feature type="domain" description="PilZ" evidence="1">
    <location>
        <begin position="4"/>
        <end position="82"/>
    </location>
</feature>
<organism evidence="2 3">
    <name type="scientific">Bradyrhizobium betae</name>
    <dbReference type="NCBI Taxonomy" id="244734"/>
    <lineage>
        <taxon>Bacteria</taxon>
        <taxon>Pseudomonadati</taxon>
        <taxon>Pseudomonadota</taxon>
        <taxon>Alphaproteobacteria</taxon>
        <taxon>Hyphomicrobiales</taxon>
        <taxon>Nitrobacteraceae</taxon>
        <taxon>Bradyrhizobium</taxon>
    </lineage>
</organism>
<dbReference type="RefSeq" id="WP_100554918.1">
    <property type="nucleotide sequence ID" value="NZ_CP044544.1"/>
</dbReference>